<dbReference type="RefSeq" id="WP_095104666.1">
    <property type="nucleotide sequence ID" value="NZ_BKAR01000009.1"/>
</dbReference>
<organism evidence="1 2">
    <name type="scientific">Staphylococcus piscifermentans</name>
    <dbReference type="NCBI Taxonomy" id="70258"/>
    <lineage>
        <taxon>Bacteria</taxon>
        <taxon>Bacillati</taxon>
        <taxon>Bacillota</taxon>
        <taxon>Bacilli</taxon>
        <taxon>Bacillales</taxon>
        <taxon>Staphylococcaceae</taxon>
        <taxon>Staphylococcus</taxon>
    </lineage>
</organism>
<dbReference type="EMBL" id="BKAR01000009">
    <property type="protein sequence ID" value="GEP84378.1"/>
    <property type="molecule type" value="Genomic_DNA"/>
</dbReference>
<evidence type="ECO:0000313" key="2">
    <source>
        <dbReference type="Proteomes" id="UP000321736"/>
    </source>
</evidence>
<protein>
    <submittedName>
        <fullName evidence="1">Uncharacterized protein</fullName>
    </submittedName>
</protein>
<dbReference type="AlphaFoldDB" id="A0A239TZG1"/>
<name>A0A239TZG1_9STAP</name>
<keyword evidence="2" id="KW-1185">Reference proteome</keyword>
<reference evidence="1 2" key="1">
    <citation type="submission" date="2019-07" db="EMBL/GenBank/DDBJ databases">
        <title>Whole genome shotgun sequence of Staphylococcus piscifermentans NBRC 109625.</title>
        <authorList>
            <person name="Hosoyama A."/>
            <person name="Uohara A."/>
            <person name="Ohji S."/>
            <person name="Ichikawa N."/>
        </authorList>
    </citation>
    <scope>NUCLEOTIDE SEQUENCE [LARGE SCALE GENOMIC DNA]</scope>
    <source>
        <strain evidence="1 2">NBRC 109625</strain>
    </source>
</reference>
<gene>
    <name evidence="1" type="ORF">SPI02_09630</name>
</gene>
<comment type="caution">
    <text evidence="1">The sequence shown here is derived from an EMBL/GenBank/DDBJ whole genome shotgun (WGS) entry which is preliminary data.</text>
</comment>
<accession>A0A239TZG1</accession>
<sequence length="152" mass="17651">MKKEEFESKVKKQLWFLNKKEKIKLNQFMTEAQTNQANSKILNQPIRFSNLFLKQYVFSNKTHGSSFLFIIIVLMLLANALLLGLFLFGLLTSLNVVNYFVQPQTNLSTLQLVLLLIGGILAMIIACYFIKVVTGYFTKKLLEYRFNRVQQT</sequence>
<dbReference type="Proteomes" id="UP000321736">
    <property type="component" value="Unassembled WGS sequence"/>
</dbReference>
<proteinExistence type="predicted"/>
<evidence type="ECO:0000313" key="1">
    <source>
        <dbReference type="EMBL" id="GEP84378.1"/>
    </source>
</evidence>
<dbReference type="OrthoDB" id="2414574at2"/>